<dbReference type="eggNOG" id="COG4753">
    <property type="taxonomic scope" value="Bacteria"/>
</dbReference>
<keyword evidence="4" id="KW-1185">Reference proteome</keyword>
<evidence type="ECO:0000313" key="4">
    <source>
        <dbReference type="Proteomes" id="UP000002572"/>
    </source>
</evidence>
<dbReference type="InterPro" id="IPR011006">
    <property type="entry name" value="CheY-like_superfamily"/>
</dbReference>
<dbReference type="Pfam" id="PF00072">
    <property type="entry name" value="Response_reg"/>
    <property type="match status" value="1"/>
</dbReference>
<dbReference type="InterPro" id="IPR052048">
    <property type="entry name" value="ST_Response_Regulator"/>
</dbReference>
<dbReference type="KEGG" id="din:Selin_1791"/>
<dbReference type="CDD" id="cd17536">
    <property type="entry name" value="REC_YesN-like"/>
    <property type="match status" value="1"/>
</dbReference>
<reference evidence="3 4" key="1">
    <citation type="submission" date="2010-12" db="EMBL/GenBank/DDBJ databases">
        <title>Complete sequence of Desulfurispirillum indicum S5.</title>
        <authorList>
            <consortium name="US DOE Joint Genome Institute"/>
            <person name="Lucas S."/>
            <person name="Copeland A."/>
            <person name="Lapidus A."/>
            <person name="Cheng J.-F."/>
            <person name="Goodwin L."/>
            <person name="Pitluck S."/>
            <person name="Chertkov O."/>
            <person name="Held B."/>
            <person name="Detter J.C."/>
            <person name="Han C."/>
            <person name="Tapia R."/>
            <person name="Land M."/>
            <person name="Hauser L."/>
            <person name="Kyrpides N."/>
            <person name="Ivanova N."/>
            <person name="Mikhailova N."/>
            <person name="Haggblom M."/>
            <person name="Rauschenbach I."/>
            <person name="Bini E."/>
            <person name="Woyke T."/>
        </authorList>
    </citation>
    <scope>NUCLEOTIDE SEQUENCE [LARGE SCALE GENOMIC DNA]</scope>
    <source>
        <strain evidence="4">ATCC BAA-1389 / DSM 22839 / S5</strain>
    </source>
</reference>
<evidence type="ECO:0000256" key="1">
    <source>
        <dbReference type="PROSITE-ProRule" id="PRU00169"/>
    </source>
</evidence>
<dbReference type="PANTHER" id="PTHR43228:SF1">
    <property type="entry name" value="TWO-COMPONENT RESPONSE REGULATOR ARR22"/>
    <property type="match status" value="1"/>
</dbReference>
<dbReference type="PANTHER" id="PTHR43228">
    <property type="entry name" value="TWO-COMPONENT RESPONSE REGULATOR"/>
    <property type="match status" value="1"/>
</dbReference>
<name>E6W199_DESIS</name>
<accession>E6W199</accession>
<organism evidence="3 4">
    <name type="scientific">Desulfurispirillum indicum (strain ATCC BAA-1389 / DSM 22839 / S5)</name>
    <dbReference type="NCBI Taxonomy" id="653733"/>
    <lineage>
        <taxon>Bacteria</taxon>
        <taxon>Pseudomonadati</taxon>
        <taxon>Chrysiogenota</taxon>
        <taxon>Chrysiogenia</taxon>
        <taxon>Chrysiogenales</taxon>
        <taxon>Chrysiogenaceae</taxon>
        <taxon>Desulfurispirillum</taxon>
    </lineage>
</organism>
<feature type="domain" description="Response regulatory" evidence="2">
    <location>
        <begin position="17"/>
        <end position="132"/>
    </location>
</feature>
<dbReference type="EMBL" id="CP002432">
    <property type="protein sequence ID" value="ADU66519.1"/>
    <property type="molecule type" value="Genomic_DNA"/>
</dbReference>
<dbReference type="GO" id="GO:0000160">
    <property type="term" value="P:phosphorelay signal transduction system"/>
    <property type="evidence" value="ECO:0007669"/>
    <property type="project" value="InterPro"/>
</dbReference>
<dbReference type="PROSITE" id="PS50110">
    <property type="entry name" value="RESPONSE_REGULATORY"/>
    <property type="match status" value="1"/>
</dbReference>
<dbReference type="InterPro" id="IPR001789">
    <property type="entry name" value="Sig_transdc_resp-reg_receiver"/>
</dbReference>
<feature type="modified residue" description="4-aspartylphosphate" evidence="1">
    <location>
        <position position="67"/>
    </location>
</feature>
<gene>
    <name evidence="3" type="ordered locus">Selin_1791</name>
</gene>
<dbReference type="SUPFAM" id="SSF52172">
    <property type="entry name" value="CheY-like"/>
    <property type="match status" value="1"/>
</dbReference>
<dbReference type="STRING" id="653733.Selin_1791"/>
<evidence type="ECO:0000259" key="2">
    <source>
        <dbReference type="PROSITE" id="PS50110"/>
    </source>
</evidence>
<dbReference type="RefSeq" id="WP_013506399.1">
    <property type="nucleotide sequence ID" value="NC_014836.1"/>
</dbReference>
<dbReference type="Gene3D" id="3.40.50.2300">
    <property type="match status" value="1"/>
</dbReference>
<proteinExistence type="predicted"/>
<dbReference type="HOGENOM" id="CLU_565881_0_0_0"/>
<dbReference type="Proteomes" id="UP000002572">
    <property type="component" value="Chromosome"/>
</dbReference>
<evidence type="ECO:0000313" key="3">
    <source>
        <dbReference type="EMBL" id="ADU66519.1"/>
    </source>
</evidence>
<dbReference type="InParanoid" id="E6W199"/>
<keyword evidence="1" id="KW-0597">Phosphoprotein</keyword>
<sequence>MPAIPEPGDSTLPALFSILYVEDDPSITVLYERMLQHLGFQRILSAADGEAGLHLFEQARPDIVLSDIMMPKMDGLDMVQRIKHISPETPIIMATAFSEKNFLMRSIEIGVDRYIVKPIDRKQFDSTLLGVCRTLYQQREAEEYAKRKIQMRINKATANTLSEVANIFPNPTIIYGSNGEIHFINDAFTMMFENTDLEMLSSRKTTLDQLFLKRPGFLNSLESFHPEDTLANRVLVRKNHINTIYQVNRRTIVLGENQEHCQVFSFTNVTRLEYEKHKSQNLARLLREAIKVRMPAQKTTATETTPASSATPLLSNAELAVLRRSHLHKTPASEYINGLDEIVIGQVEELAEVDFELEEHLIELARTPNREYRELIAADMEKYARAMRQLVDFNDLAFALEQLGELIRSIAPQAININKFIVLMDSVRKDLADWRQMIFITREALDIHYLDSSLFSSCLQIQLDFAPGDSDGNDGTGDLELF</sequence>
<dbReference type="AlphaFoldDB" id="E6W199"/>
<dbReference type="SMART" id="SM00448">
    <property type="entry name" value="REC"/>
    <property type="match status" value="1"/>
</dbReference>
<protein>
    <submittedName>
        <fullName evidence="3">Response regulator receiver</fullName>
    </submittedName>
</protein>